<evidence type="ECO:0000313" key="3">
    <source>
        <dbReference type="Proteomes" id="UP000605990"/>
    </source>
</evidence>
<evidence type="ECO:0000256" key="1">
    <source>
        <dbReference type="SAM" id="Coils"/>
    </source>
</evidence>
<gene>
    <name evidence="2" type="ORF">H8R27_08720</name>
</gene>
<organism evidence="2 3">
    <name type="scientific">Flavobacterium bernardetii</name>
    <dbReference type="NCBI Taxonomy" id="2813823"/>
    <lineage>
        <taxon>Bacteria</taxon>
        <taxon>Pseudomonadati</taxon>
        <taxon>Bacteroidota</taxon>
        <taxon>Flavobacteriia</taxon>
        <taxon>Flavobacteriales</taxon>
        <taxon>Flavobacteriaceae</taxon>
        <taxon>Flavobacterium</taxon>
    </lineage>
</organism>
<feature type="coiled-coil region" evidence="1">
    <location>
        <begin position="148"/>
        <end position="175"/>
    </location>
</feature>
<dbReference type="EMBL" id="JACRUN010000004">
    <property type="protein sequence ID" value="MBC5834968.1"/>
    <property type="molecule type" value="Genomic_DNA"/>
</dbReference>
<name>A0ABR7IZ25_9FLAO</name>
<protein>
    <recommendedName>
        <fullName evidence="4">Bacteriophage abortive infection AbiH</fullName>
    </recommendedName>
</protein>
<reference evidence="2 3" key="1">
    <citation type="submission" date="2020-08" db="EMBL/GenBank/DDBJ databases">
        <title>Description of novel Flavobacterium F-408 isolate.</title>
        <authorList>
            <person name="Saticioglu I.B."/>
            <person name="Duman M."/>
            <person name="Altun S."/>
        </authorList>
    </citation>
    <scope>NUCLEOTIDE SEQUENCE [LARGE SCALE GENOMIC DNA]</scope>
    <source>
        <strain evidence="2 3">F-408</strain>
    </source>
</reference>
<dbReference type="Pfam" id="PF14253">
    <property type="entry name" value="AbiH"/>
    <property type="match status" value="1"/>
</dbReference>
<sequence length="414" mass="49366">MNRLVIIGNGFDLAHGLPTSYRDFIDDYWANLKNSEHSDNFLCFENLPNYVTFEDCKNLEEISKSINLCDSNVMFSDAEIYTEFGNNFMTGSYPRQHILIYKNTFFKFVNKKKDINKWVDIENEYYRQLKKIVNSKCSDVLKTEEFWQKEQLKQVENLNKEFEQIKNLLEKYLNDSVETSYDFYDNDNNWAKFYEILKPISIYNNEVNLIEEFNDVEDRVEIKNLINIQKVNPDKLIKSTLCLNFNYTTTVNKYLENLKKGEINIDNIHIHGELLKEKNQINFGFGDEMDNDYKVIENINDNEYLRNFKSFQYLQNNNYDNLLRYVDSDKFQVLILGHSCGLSDRTLLNTIFEHDNCRSIKVFYHQKDDGTDIYTEIVQNISRHFNKKKLMREKIVNKTLCKPLPQIQLPKKEK</sequence>
<comment type="caution">
    <text evidence="2">The sequence shown here is derived from an EMBL/GenBank/DDBJ whole genome shotgun (WGS) entry which is preliminary data.</text>
</comment>
<keyword evidence="3" id="KW-1185">Reference proteome</keyword>
<proteinExistence type="predicted"/>
<dbReference type="Proteomes" id="UP000605990">
    <property type="component" value="Unassembled WGS sequence"/>
</dbReference>
<keyword evidence="1" id="KW-0175">Coiled coil</keyword>
<evidence type="ECO:0000313" key="2">
    <source>
        <dbReference type="EMBL" id="MBC5834968.1"/>
    </source>
</evidence>
<dbReference type="RefSeq" id="WP_166128178.1">
    <property type="nucleotide sequence ID" value="NZ_JAANOQ010000005.1"/>
</dbReference>
<evidence type="ECO:0008006" key="4">
    <source>
        <dbReference type="Google" id="ProtNLM"/>
    </source>
</evidence>
<accession>A0ABR7IZ25</accession>
<dbReference type="InterPro" id="IPR025935">
    <property type="entry name" value="AbiH"/>
</dbReference>